<dbReference type="AlphaFoldDB" id="A0A4Q2A8A6"/>
<proteinExistence type="predicted"/>
<comment type="caution">
    <text evidence="2">The sequence shown here is derived from an EMBL/GenBank/DDBJ whole genome shotgun (WGS) entry which is preliminary data.</text>
</comment>
<evidence type="ECO:0000313" key="3">
    <source>
        <dbReference type="Proteomes" id="UP000289650"/>
    </source>
</evidence>
<gene>
    <name evidence="2" type="ORF">D1006_34835</name>
</gene>
<dbReference type="RefSeq" id="WP_129517740.1">
    <property type="nucleotide sequence ID" value="NZ_QWEX01000003.1"/>
</dbReference>
<organism evidence="2 3">
    <name type="scientific">Burkholderia stabilis</name>
    <dbReference type="NCBI Taxonomy" id="95485"/>
    <lineage>
        <taxon>Bacteria</taxon>
        <taxon>Pseudomonadati</taxon>
        <taxon>Pseudomonadota</taxon>
        <taxon>Betaproteobacteria</taxon>
        <taxon>Burkholderiales</taxon>
        <taxon>Burkholderiaceae</taxon>
        <taxon>Burkholderia</taxon>
        <taxon>Burkholderia cepacia complex</taxon>
    </lineage>
</organism>
<dbReference type="EMBL" id="QWEX01000003">
    <property type="protein sequence ID" value="RXV65295.1"/>
    <property type="molecule type" value="Genomic_DNA"/>
</dbReference>
<reference evidence="2 3" key="1">
    <citation type="submission" date="2018-08" db="EMBL/GenBank/DDBJ databases">
        <title>Mountain-cultivated ginseng endophyte, Burkholderia stabilis and its activity against ginseng root rot disease.</title>
        <authorList>
            <person name="Tapan Kumar M."/>
            <person name="Bae H."/>
            <person name="Shanmugam G."/>
            <person name="Jeon J."/>
        </authorList>
    </citation>
    <scope>NUCLEOTIDE SEQUENCE [LARGE SCALE GENOMIC DNA]</scope>
    <source>
        <strain evidence="2 3">EB159</strain>
    </source>
</reference>
<sequence>MTALPISITYLPGPLPAESLIPAATLASYFDAASIIERAQARAASLLERAQSTLADAERDACRLREDAHRQGLADAAAELERARQDLIGETVQWLVDEADLEARIASQLDERLRLLIVSVVEPYLRNCDAVELLLEQVRACISADPGASPLALRVGTANAERIRAAVRDEPRVRVTVDAALCAIEARLESPHAIVHFDPDRHLELLLSRLRADAPKSSNDDEPN</sequence>
<protein>
    <submittedName>
        <fullName evidence="2">EsaK</fullName>
    </submittedName>
</protein>
<dbReference type="OrthoDB" id="9035965at2"/>
<accession>A0A4Q2A8A6</accession>
<name>A0A4Q2A8A6_9BURK</name>
<evidence type="ECO:0000313" key="2">
    <source>
        <dbReference type="EMBL" id="RXV65295.1"/>
    </source>
</evidence>
<feature type="coiled-coil region" evidence="1">
    <location>
        <begin position="36"/>
        <end position="90"/>
    </location>
</feature>
<dbReference type="Proteomes" id="UP000289650">
    <property type="component" value="Unassembled WGS sequence"/>
</dbReference>
<keyword evidence="1" id="KW-0175">Coiled coil</keyword>
<evidence type="ECO:0000256" key="1">
    <source>
        <dbReference type="SAM" id="Coils"/>
    </source>
</evidence>